<dbReference type="EMBL" id="CP147920">
    <property type="protein sequence ID" value="XAU14154.1"/>
    <property type="molecule type" value="Genomic_DNA"/>
</dbReference>
<dbReference type="Proteomes" id="UP001447842">
    <property type="component" value="Chromosome"/>
</dbReference>
<protein>
    <submittedName>
        <fullName evidence="1">Uncharacterized protein</fullName>
    </submittedName>
</protein>
<dbReference type="RefSeq" id="WP_345971960.1">
    <property type="nucleotide sequence ID" value="NZ_CP147920.1"/>
</dbReference>
<evidence type="ECO:0000313" key="2">
    <source>
        <dbReference type="Proteomes" id="UP001447842"/>
    </source>
</evidence>
<reference evidence="1 2" key="1">
    <citation type="submission" date="2024-03" db="EMBL/GenBank/DDBJ databases">
        <title>Sulfurimonas sp. HSL3-1.</title>
        <authorList>
            <person name="Wang S."/>
        </authorList>
    </citation>
    <scope>NUCLEOTIDE SEQUENCE [LARGE SCALE GENOMIC DNA]</scope>
    <source>
        <strain evidence="1 2">HSL3-1</strain>
    </source>
</reference>
<sequence>MTMTPAYRDAVRRRVPVTALRAAALPRRDEAPDTPRLTVTHDGIHPVLARFIRQRLRVPESYAHIRTLAYAVGQNMGVMTTFSALNYRGESCTVHLSAVIAPGGALLSVKQL</sequence>
<organism evidence="1 2">
    <name type="scientific">Sulfurimonas diazotrophicus</name>
    <dbReference type="NCBI Taxonomy" id="3131939"/>
    <lineage>
        <taxon>Bacteria</taxon>
        <taxon>Pseudomonadati</taxon>
        <taxon>Campylobacterota</taxon>
        <taxon>Epsilonproteobacteria</taxon>
        <taxon>Campylobacterales</taxon>
        <taxon>Sulfurimonadaceae</taxon>
        <taxon>Sulfurimonas</taxon>
    </lineage>
</organism>
<name>A0ABZ3H7N1_9BACT</name>
<evidence type="ECO:0000313" key="1">
    <source>
        <dbReference type="EMBL" id="XAU14154.1"/>
    </source>
</evidence>
<proteinExistence type="predicted"/>
<accession>A0ABZ3H7N1</accession>
<gene>
    <name evidence="1" type="ORF">WCY31_07780</name>
</gene>
<keyword evidence="2" id="KW-1185">Reference proteome</keyword>